<reference evidence="1" key="2">
    <citation type="journal article" date="2015" name="Data Brief">
        <title>Shoot transcriptome of the giant reed, Arundo donax.</title>
        <authorList>
            <person name="Barrero R.A."/>
            <person name="Guerrero F.D."/>
            <person name="Moolhuijzen P."/>
            <person name="Goolsby J.A."/>
            <person name="Tidwell J."/>
            <person name="Bellgard S.E."/>
            <person name="Bellgard M.I."/>
        </authorList>
    </citation>
    <scope>NUCLEOTIDE SEQUENCE</scope>
    <source>
        <tissue evidence="1">Shoot tissue taken approximately 20 cm above the soil surface</tissue>
    </source>
</reference>
<accession>A0A0A9BQB2</accession>
<dbReference type="AlphaFoldDB" id="A0A0A9BQB2"/>
<reference evidence="1" key="1">
    <citation type="submission" date="2014-09" db="EMBL/GenBank/DDBJ databases">
        <authorList>
            <person name="Magalhaes I.L.F."/>
            <person name="Oliveira U."/>
            <person name="Santos F.R."/>
            <person name="Vidigal T.H.D.A."/>
            <person name="Brescovit A.D."/>
            <person name="Santos A.J."/>
        </authorList>
    </citation>
    <scope>NUCLEOTIDE SEQUENCE</scope>
    <source>
        <tissue evidence="1">Shoot tissue taken approximately 20 cm above the soil surface</tissue>
    </source>
</reference>
<dbReference type="EMBL" id="GBRH01233547">
    <property type="protein sequence ID" value="JAD64348.1"/>
    <property type="molecule type" value="Transcribed_RNA"/>
</dbReference>
<sequence length="26" mass="3163">MDKKTKVIYHRRNIVLIDKKKPYTAC</sequence>
<protein>
    <submittedName>
        <fullName evidence="1">Uncharacterized protein</fullName>
    </submittedName>
</protein>
<name>A0A0A9BQB2_ARUDO</name>
<proteinExistence type="predicted"/>
<organism evidence="1">
    <name type="scientific">Arundo donax</name>
    <name type="common">Giant reed</name>
    <name type="synonym">Donax arundinaceus</name>
    <dbReference type="NCBI Taxonomy" id="35708"/>
    <lineage>
        <taxon>Eukaryota</taxon>
        <taxon>Viridiplantae</taxon>
        <taxon>Streptophyta</taxon>
        <taxon>Embryophyta</taxon>
        <taxon>Tracheophyta</taxon>
        <taxon>Spermatophyta</taxon>
        <taxon>Magnoliopsida</taxon>
        <taxon>Liliopsida</taxon>
        <taxon>Poales</taxon>
        <taxon>Poaceae</taxon>
        <taxon>PACMAD clade</taxon>
        <taxon>Arundinoideae</taxon>
        <taxon>Arundineae</taxon>
        <taxon>Arundo</taxon>
    </lineage>
</organism>
<evidence type="ECO:0000313" key="1">
    <source>
        <dbReference type="EMBL" id="JAD64348.1"/>
    </source>
</evidence>